<organism evidence="1 2">
    <name type="scientific">Triparma verrucosa</name>
    <dbReference type="NCBI Taxonomy" id="1606542"/>
    <lineage>
        <taxon>Eukaryota</taxon>
        <taxon>Sar</taxon>
        <taxon>Stramenopiles</taxon>
        <taxon>Ochrophyta</taxon>
        <taxon>Bolidophyceae</taxon>
        <taxon>Parmales</taxon>
        <taxon>Triparmaceae</taxon>
        <taxon>Triparma</taxon>
    </lineage>
</organism>
<reference evidence="2" key="1">
    <citation type="journal article" date="2023" name="Commun. Biol.">
        <title>Genome analysis of Parmales, the sister group of diatoms, reveals the evolutionary specialization of diatoms from phago-mixotrophs to photoautotrophs.</title>
        <authorList>
            <person name="Ban H."/>
            <person name="Sato S."/>
            <person name="Yoshikawa S."/>
            <person name="Yamada K."/>
            <person name="Nakamura Y."/>
            <person name="Ichinomiya M."/>
            <person name="Sato N."/>
            <person name="Blanc-Mathieu R."/>
            <person name="Endo H."/>
            <person name="Kuwata A."/>
            <person name="Ogata H."/>
        </authorList>
    </citation>
    <scope>NUCLEOTIDE SEQUENCE [LARGE SCALE GENOMIC DNA]</scope>
    <source>
        <strain evidence="2">NIES 3699</strain>
    </source>
</reference>
<protein>
    <submittedName>
        <fullName evidence="1">Uncharacterized protein</fullName>
    </submittedName>
</protein>
<gene>
    <name evidence="1" type="ORF">TrVE_jg8991</name>
</gene>
<sequence length="131" mass="14805">MSLELISINSTIGPTIGPTIVYTSSSSSSWSLLSFPYTRSEFKSMEYPIRFRARLDKSQSILPGTRVTLETTVWIEKEIKDYEELWRTVELRESKTTSGWDYYTLAAVSTALLFGALEVSKASKTKSDKSK</sequence>
<comment type="caution">
    <text evidence="1">The sequence shown here is derived from an EMBL/GenBank/DDBJ whole genome shotgun (WGS) entry which is preliminary data.</text>
</comment>
<dbReference type="Proteomes" id="UP001165160">
    <property type="component" value="Unassembled WGS sequence"/>
</dbReference>
<dbReference type="AlphaFoldDB" id="A0A9W7BSZ5"/>
<evidence type="ECO:0000313" key="2">
    <source>
        <dbReference type="Proteomes" id="UP001165160"/>
    </source>
</evidence>
<accession>A0A9W7BSZ5</accession>
<evidence type="ECO:0000313" key="1">
    <source>
        <dbReference type="EMBL" id="GMH92213.1"/>
    </source>
</evidence>
<name>A0A9W7BSZ5_9STRA</name>
<keyword evidence="2" id="KW-1185">Reference proteome</keyword>
<dbReference type="EMBL" id="BRXX01000125">
    <property type="protein sequence ID" value="GMH92213.1"/>
    <property type="molecule type" value="Genomic_DNA"/>
</dbReference>
<proteinExistence type="predicted"/>